<dbReference type="Gene3D" id="1.10.150.240">
    <property type="entry name" value="Putative phosphatase, domain 2"/>
    <property type="match status" value="1"/>
</dbReference>
<comment type="cofactor">
    <cofactor evidence="1">
        <name>Mg(2+)</name>
        <dbReference type="ChEBI" id="CHEBI:18420"/>
    </cofactor>
</comment>
<comment type="caution">
    <text evidence="6">The sequence shown here is derived from an EMBL/GenBank/DDBJ whole genome shotgun (WGS) entry which is preliminary data.</text>
</comment>
<dbReference type="CDD" id="cd16423">
    <property type="entry name" value="HAD_BPGM-like"/>
    <property type="match status" value="1"/>
</dbReference>
<dbReference type="SFLD" id="SFLDG01135">
    <property type="entry name" value="C1.5.6:_HAD__Beta-PGM__Phospha"/>
    <property type="match status" value="1"/>
</dbReference>
<dbReference type="RefSeq" id="WP_110065552.1">
    <property type="nucleotide sequence ID" value="NZ_QGTW01000007.1"/>
</dbReference>
<dbReference type="InterPro" id="IPR006439">
    <property type="entry name" value="HAD-SF_hydro_IA"/>
</dbReference>
<dbReference type="InterPro" id="IPR041492">
    <property type="entry name" value="HAD_2"/>
</dbReference>
<dbReference type="AlphaFoldDB" id="A0A2V2ZVG1"/>
<evidence type="ECO:0000313" key="6">
    <source>
        <dbReference type="EMBL" id="PWW27924.1"/>
    </source>
</evidence>
<dbReference type="PANTHER" id="PTHR46193">
    <property type="entry name" value="6-PHOSPHOGLUCONATE PHOSPHATASE"/>
    <property type="match status" value="1"/>
</dbReference>
<dbReference type="InterPro" id="IPR023198">
    <property type="entry name" value="PGP-like_dom2"/>
</dbReference>
<dbReference type="PANTHER" id="PTHR46193:SF21">
    <property type="entry name" value="SLL1138 PROTEIN"/>
    <property type="match status" value="1"/>
</dbReference>
<dbReference type="EMBL" id="QGTW01000007">
    <property type="protein sequence ID" value="PWW27924.1"/>
    <property type="molecule type" value="Genomic_DNA"/>
</dbReference>
<dbReference type="GO" id="GO:0016787">
    <property type="term" value="F:hydrolase activity"/>
    <property type="evidence" value="ECO:0007669"/>
    <property type="project" value="UniProtKB-KW"/>
</dbReference>
<comment type="similarity">
    <text evidence="2">Belongs to the HAD-like hydrolase superfamily. CbbY/CbbZ/Gph/YieH family.</text>
</comment>
<dbReference type="SFLD" id="SFLDS00003">
    <property type="entry name" value="Haloacid_Dehalogenase"/>
    <property type="match status" value="1"/>
</dbReference>
<dbReference type="InterPro" id="IPR036412">
    <property type="entry name" value="HAD-like_sf"/>
</dbReference>
<dbReference type="FunFam" id="3.40.50.1000:FF:000036">
    <property type="entry name" value="HAD family hydrolase"/>
    <property type="match status" value="1"/>
</dbReference>
<organism evidence="6 7">
    <name type="scientific">Cytobacillus oceanisediminis</name>
    <dbReference type="NCBI Taxonomy" id="665099"/>
    <lineage>
        <taxon>Bacteria</taxon>
        <taxon>Bacillati</taxon>
        <taxon>Bacillota</taxon>
        <taxon>Bacilli</taxon>
        <taxon>Bacillales</taxon>
        <taxon>Bacillaceae</taxon>
        <taxon>Cytobacillus</taxon>
    </lineage>
</organism>
<keyword evidence="4 6" id="KW-0378">Hydrolase</keyword>
<dbReference type="SFLD" id="SFLDG01129">
    <property type="entry name" value="C1.5:_HAD__Beta-PGM__Phosphata"/>
    <property type="match status" value="1"/>
</dbReference>
<evidence type="ECO:0000256" key="2">
    <source>
        <dbReference type="ARBA" id="ARBA00006171"/>
    </source>
</evidence>
<sequence>MIKAVIFDFDGTIVDTESLWFKVFKDVLSKDYGFELKLEEFAKCIGTTDDILFDYIDCTHGISINRNAVKEKTEQVFHSQKDILTLREGVQELIEKFAEKGLKLGVASSSGREWVLHYLKEFGIERHFQIIKTKEDVEKVKPDPALYIKALEEMGVKPEEAIAIEDSANGSIAAIMAGMHCAAVPNDVTDFLTFHEKVLRYKAFSEILFEELVK</sequence>
<evidence type="ECO:0000256" key="3">
    <source>
        <dbReference type="ARBA" id="ARBA00022723"/>
    </source>
</evidence>
<evidence type="ECO:0000313" key="7">
    <source>
        <dbReference type="Proteomes" id="UP000247150"/>
    </source>
</evidence>
<keyword evidence="5" id="KW-0460">Magnesium</keyword>
<dbReference type="Pfam" id="PF13419">
    <property type="entry name" value="HAD_2"/>
    <property type="match status" value="1"/>
</dbReference>
<protein>
    <submittedName>
        <fullName evidence="6">Putative hydrolase of the HAD superfamily</fullName>
    </submittedName>
</protein>
<evidence type="ECO:0000256" key="1">
    <source>
        <dbReference type="ARBA" id="ARBA00001946"/>
    </source>
</evidence>
<name>A0A2V2ZVG1_9BACI</name>
<keyword evidence="3" id="KW-0479">Metal-binding</keyword>
<proteinExistence type="inferred from homology"/>
<dbReference type="PRINTS" id="PR00413">
    <property type="entry name" value="HADHALOGNASE"/>
</dbReference>
<dbReference type="GO" id="GO:0046872">
    <property type="term" value="F:metal ion binding"/>
    <property type="evidence" value="ECO:0007669"/>
    <property type="project" value="UniProtKB-KW"/>
</dbReference>
<dbReference type="InterPro" id="IPR023214">
    <property type="entry name" value="HAD_sf"/>
</dbReference>
<accession>A0A2V2ZVG1</accession>
<dbReference type="Gene3D" id="3.40.50.1000">
    <property type="entry name" value="HAD superfamily/HAD-like"/>
    <property type="match status" value="1"/>
</dbReference>
<dbReference type="Proteomes" id="UP000247150">
    <property type="component" value="Unassembled WGS sequence"/>
</dbReference>
<dbReference type="NCBIfam" id="TIGR01509">
    <property type="entry name" value="HAD-SF-IA-v3"/>
    <property type="match status" value="1"/>
</dbReference>
<dbReference type="OrthoDB" id="9797743at2"/>
<reference evidence="6 7" key="1">
    <citation type="submission" date="2018-05" db="EMBL/GenBank/DDBJ databases">
        <title>Freshwater and sediment microbial communities from various areas in North America, analyzing microbe dynamics in response to fracking.</title>
        <authorList>
            <person name="Lamendella R."/>
        </authorList>
    </citation>
    <scope>NUCLEOTIDE SEQUENCE [LARGE SCALE GENOMIC DNA]</scope>
    <source>
        <strain evidence="6 7">15_TX</strain>
    </source>
</reference>
<dbReference type="InterPro" id="IPR051600">
    <property type="entry name" value="Beta-PGM-like"/>
</dbReference>
<dbReference type="SUPFAM" id="SSF56784">
    <property type="entry name" value="HAD-like"/>
    <property type="match status" value="1"/>
</dbReference>
<evidence type="ECO:0000256" key="4">
    <source>
        <dbReference type="ARBA" id="ARBA00022801"/>
    </source>
</evidence>
<gene>
    <name evidence="6" type="ORF">DFO73_107237</name>
</gene>
<evidence type="ECO:0000256" key="5">
    <source>
        <dbReference type="ARBA" id="ARBA00022842"/>
    </source>
</evidence>